<dbReference type="InterPro" id="IPR036457">
    <property type="entry name" value="PPM-type-like_dom_sf"/>
</dbReference>
<dbReference type="PATRIC" id="fig|907348.3.peg.498"/>
<evidence type="ECO:0000313" key="4">
    <source>
        <dbReference type="EMBL" id="EIC02741.1"/>
    </source>
</evidence>
<dbReference type="STRING" id="907348.TresaDRAFT_2236"/>
<dbReference type="GO" id="GO:0016791">
    <property type="term" value="F:phosphatase activity"/>
    <property type="evidence" value="ECO:0007669"/>
    <property type="project" value="TreeGrafter"/>
</dbReference>
<feature type="transmembrane region" description="Helical" evidence="2">
    <location>
        <begin position="254"/>
        <end position="277"/>
    </location>
</feature>
<feature type="transmembrane region" description="Helical" evidence="2">
    <location>
        <begin position="353"/>
        <end position="371"/>
    </location>
</feature>
<organism evidence="4 5">
    <name type="scientific">Treponema saccharophilum DSM 2985</name>
    <dbReference type="NCBI Taxonomy" id="907348"/>
    <lineage>
        <taxon>Bacteria</taxon>
        <taxon>Pseudomonadati</taxon>
        <taxon>Spirochaetota</taxon>
        <taxon>Spirochaetia</taxon>
        <taxon>Spirochaetales</taxon>
        <taxon>Treponemataceae</taxon>
        <taxon>Treponema</taxon>
    </lineage>
</organism>
<dbReference type="SMART" id="SM00331">
    <property type="entry name" value="PP2C_SIG"/>
    <property type="match status" value="1"/>
</dbReference>
<reference evidence="4 5" key="1">
    <citation type="submission" date="2011-09" db="EMBL/GenBank/DDBJ databases">
        <title>The draft genome of Treponema saccharophilum DSM 2985.</title>
        <authorList>
            <consortium name="US DOE Joint Genome Institute (JGI-PGF)"/>
            <person name="Lucas S."/>
            <person name="Copeland A."/>
            <person name="Lapidus A."/>
            <person name="Glavina del Rio T."/>
            <person name="Dalin E."/>
            <person name="Tice H."/>
            <person name="Bruce D."/>
            <person name="Goodwin L."/>
            <person name="Pitluck S."/>
            <person name="Peters L."/>
            <person name="Kyrpides N."/>
            <person name="Mavromatis K."/>
            <person name="Ivanova N."/>
            <person name="Markowitz V."/>
            <person name="Cheng J.-F."/>
            <person name="Hugenholtz P."/>
            <person name="Woyke T."/>
            <person name="Wu D."/>
            <person name="Gronow S."/>
            <person name="Wellnitz S."/>
            <person name="Brambilla E."/>
            <person name="Klenk H.-P."/>
            <person name="Eisen J.A."/>
        </authorList>
    </citation>
    <scope>NUCLEOTIDE SEQUENCE [LARGE SCALE GENOMIC DNA]</scope>
    <source>
        <strain evidence="4 5">DSM 2985</strain>
    </source>
</reference>
<accession>H7EI62</accession>
<dbReference type="eggNOG" id="COG2208">
    <property type="taxonomic scope" value="Bacteria"/>
</dbReference>
<keyword evidence="2" id="KW-0812">Transmembrane</keyword>
<keyword evidence="1" id="KW-0378">Hydrolase</keyword>
<evidence type="ECO:0000313" key="5">
    <source>
        <dbReference type="Proteomes" id="UP000003571"/>
    </source>
</evidence>
<dbReference type="Gene3D" id="3.60.40.10">
    <property type="entry name" value="PPM-type phosphatase domain"/>
    <property type="match status" value="1"/>
</dbReference>
<evidence type="ECO:0000256" key="2">
    <source>
        <dbReference type="SAM" id="Phobius"/>
    </source>
</evidence>
<dbReference type="SUPFAM" id="SSF81606">
    <property type="entry name" value="PP2C-like"/>
    <property type="match status" value="1"/>
</dbReference>
<protein>
    <submittedName>
        <fullName evidence="4">Protein serine/threonine phosphatase</fullName>
    </submittedName>
</protein>
<feature type="transmembrane region" description="Helical" evidence="2">
    <location>
        <begin position="315"/>
        <end position="333"/>
    </location>
</feature>
<evidence type="ECO:0000256" key="1">
    <source>
        <dbReference type="ARBA" id="ARBA00022801"/>
    </source>
</evidence>
<gene>
    <name evidence="4" type="ORF">TresaDRAFT_2236</name>
</gene>
<dbReference type="PROSITE" id="PS51257">
    <property type="entry name" value="PROKAR_LIPOPROTEIN"/>
    <property type="match status" value="1"/>
</dbReference>
<dbReference type="PANTHER" id="PTHR43156">
    <property type="entry name" value="STAGE II SPORULATION PROTEIN E-RELATED"/>
    <property type="match status" value="1"/>
</dbReference>
<dbReference type="Proteomes" id="UP000003571">
    <property type="component" value="Unassembled WGS sequence"/>
</dbReference>
<dbReference type="EMBL" id="AGRW01000034">
    <property type="protein sequence ID" value="EIC02741.1"/>
    <property type="molecule type" value="Genomic_DNA"/>
</dbReference>
<feature type="transmembrane region" description="Helical" evidence="2">
    <location>
        <begin position="289"/>
        <end position="309"/>
    </location>
</feature>
<dbReference type="AlphaFoldDB" id="H7EI62"/>
<name>H7EI62_9SPIR</name>
<evidence type="ECO:0000259" key="3">
    <source>
        <dbReference type="SMART" id="SM00331"/>
    </source>
</evidence>
<dbReference type="Pfam" id="PF07228">
    <property type="entry name" value="SpoIIE"/>
    <property type="match status" value="1"/>
</dbReference>
<sequence length="711" mass="80914">MSSSGRFGGKILIMALLSLLTFGLMSCRFGSSTRIYLNDRISWARTDAHSNVYSAAFAEFKELRKARESHKRCFEPLVGRDGAFIWLKMEFTVPEMLRYKSLGLVIPYLHFSDKVWLNNVYVGGYGEFPPNEKSSLFQSHLYYFPNSMIRQEGVNTILVKVWVHGRGDISDFVFVDEYDSASRTSDMITFWNVRMYIMFSGGMLCAFILYLLMYIGRRNEKDNLSFSLLNLSTVCFLLPFCASDVPIYDMEFVSYFLFTKLALCISFFFVVTFASLFMMQYLRVRISPLVRFAMPVLLLTASGACLFAPDYNFLMRLTIPCLVMMAFQLGFGIREVVRAFFGADAQARTSARILAVGFLPTICTILADFILRDILMFTAQPYISIFGWQVSLFVFIMILTVRYNRVYRRNEILSFNLDTEVRAKTKRLSEANERLELEMRRSNVDLEMASIVQKKFFPLPEVSFLGWDVAIAYEAAAKVSGDLFDYYHEGRTLRGMSLFDVSGHGIAASLITMLSKHIVYESFRDSNEKARSISTALYRVNEQIIEAKGDIENYLTGLLIRFTGPDENGTCGVEMANAGHPHPILFRAATSSVCEIVHDEGQFQYGAIGIRDIDVSFPEIRFQMEEGDVFVCFTDGLTEAMNEFRDQFGKERVMEILRASGGKDAKAILDDLVSSLFGFIGEVPRDDDMTIIVLRRTGIQDDGAEELLEEL</sequence>
<keyword evidence="2" id="KW-1133">Transmembrane helix</keyword>
<proteinExistence type="predicted"/>
<feature type="transmembrane region" description="Helical" evidence="2">
    <location>
        <begin position="383"/>
        <end position="401"/>
    </location>
</feature>
<dbReference type="OrthoDB" id="353740at2"/>
<feature type="transmembrane region" description="Helical" evidence="2">
    <location>
        <begin position="228"/>
        <end position="248"/>
    </location>
</feature>
<dbReference type="PANTHER" id="PTHR43156:SF2">
    <property type="entry name" value="STAGE II SPORULATION PROTEIN E"/>
    <property type="match status" value="1"/>
</dbReference>
<keyword evidence="2" id="KW-0472">Membrane</keyword>
<feature type="transmembrane region" description="Helical" evidence="2">
    <location>
        <begin position="195"/>
        <end position="216"/>
    </location>
</feature>
<keyword evidence="5" id="KW-1185">Reference proteome</keyword>
<dbReference type="InterPro" id="IPR052016">
    <property type="entry name" value="Bact_Sigma-Reg"/>
</dbReference>
<dbReference type="InterPro" id="IPR001932">
    <property type="entry name" value="PPM-type_phosphatase-like_dom"/>
</dbReference>
<feature type="domain" description="PPM-type phosphatase" evidence="3">
    <location>
        <begin position="464"/>
        <end position="696"/>
    </location>
</feature>
<comment type="caution">
    <text evidence="4">The sequence shown here is derived from an EMBL/GenBank/DDBJ whole genome shotgun (WGS) entry which is preliminary data.</text>
</comment>
<dbReference type="RefSeq" id="WP_002702522.1">
    <property type="nucleotide sequence ID" value="NZ_AGRW01000034.1"/>
</dbReference>